<dbReference type="EMBL" id="BARV01041407">
    <property type="protein sequence ID" value="GAI50472.1"/>
    <property type="molecule type" value="Genomic_DNA"/>
</dbReference>
<feature type="compositionally biased region" description="Basic and acidic residues" evidence="1">
    <location>
        <begin position="1"/>
        <end position="20"/>
    </location>
</feature>
<sequence>TPTKPESIDERASEAERAKYGDFSVANNKEI</sequence>
<name>X1P2F2_9ZZZZ</name>
<organism evidence="2">
    <name type="scientific">marine sediment metagenome</name>
    <dbReference type="NCBI Taxonomy" id="412755"/>
    <lineage>
        <taxon>unclassified sequences</taxon>
        <taxon>metagenomes</taxon>
        <taxon>ecological metagenomes</taxon>
    </lineage>
</organism>
<gene>
    <name evidence="2" type="ORF">S06H3_62696</name>
</gene>
<protein>
    <submittedName>
        <fullName evidence="2">Uncharacterized protein</fullName>
    </submittedName>
</protein>
<evidence type="ECO:0000313" key="2">
    <source>
        <dbReference type="EMBL" id="GAI50472.1"/>
    </source>
</evidence>
<evidence type="ECO:0000256" key="1">
    <source>
        <dbReference type="SAM" id="MobiDB-lite"/>
    </source>
</evidence>
<comment type="caution">
    <text evidence="2">The sequence shown here is derived from an EMBL/GenBank/DDBJ whole genome shotgun (WGS) entry which is preliminary data.</text>
</comment>
<feature type="non-terminal residue" evidence="2">
    <location>
        <position position="1"/>
    </location>
</feature>
<accession>X1P2F2</accession>
<proteinExistence type="predicted"/>
<feature type="region of interest" description="Disordered" evidence="1">
    <location>
        <begin position="1"/>
        <end position="31"/>
    </location>
</feature>
<reference evidence="2" key="1">
    <citation type="journal article" date="2014" name="Front. Microbiol.">
        <title>High frequency of phylogenetically diverse reductive dehalogenase-homologous genes in deep subseafloor sedimentary metagenomes.</title>
        <authorList>
            <person name="Kawai M."/>
            <person name="Futagami T."/>
            <person name="Toyoda A."/>
            <person name="Takaki Y."/>
            <person name="Nishi S."/>
            <person name="Hori S."/>
            <person name="Arai W."/>
            <person name="Tsubouchi T."/>
            <person name="Morono Y."/>
            <person name="Uchiyama I."/>
            <person name="Ito T."/>
            <person name="Fujiyama A."/>
            <person name="Inagaki F."/>
            <person name="Takami H."/>
        </authorList>
    </citation>
    <scope>NUCLEOTIDE SEQUENCE</scope>
    <source>
        <strain evidence="2">Expedition CK06-06</strain>
    </source>
</reference>
<dbReference type="AlphaFoldDB" id="X1P2F2"/>